<reference evidence="2" key="1">
    <citation type="journal article" date="2019" name="Sci. Rep.">
        <title>Draft genome of Tanacetum cinerariifolium, the natural source of mosquito coil.</title>
        <authorList>
            <person name="Yamashiro T."/>
            <person name="Shiraishi A."/>
            <person name="Satake H."/>
            <person name="Nakayama K."/>
        </authorList>
    </citation>
    <scope>NUCLEOTIDE SEQUENCE</scope>
</reference>
<proteinExistence type="predicted"/>
<accession>A0A699WAN0</accession>
<evidence type="ECO:0000313" key="2">
    <source>
        <dbReference type="EMBL" id="GFD42816.1"/>
    </source>
</evidence>
<feature type="non-terminal residue" evidence="2">
    <location>
        <position position="1"/>
    </location>
</feature>
<gene>
    <name evidence="2" type="ORF">Tci_914785</name>
</gene>
<sequence length="43" mass="4587">GPEEPEQAPLSPNYIPGPEHADDEIVSKDQPYAEDASPIAQSP</sequence>
<comment type="caution">
    <text evidence="2">The sequence shown here is derived from an EMBL/GenBank/DDBJ whole genome shotgun (WGS) entry which is preliminary data.</text>
</comment>
<dbReference type="EMBL" id="BKCJ011583309">
    <property type="protein sequence ID" value="GFD42816.1"/>
    <property type="molecule type" value="Genomic_DNA"/>
</dbReference>
<evidence type="ECO:0000256" key="1">
    <source>
        <dbReference type="SAM" id="MobiDB-lite"/>
    </source>
</evidence>
<protein>
    <submittedName>
        <fullName evidence="2">Uncharacterized protein</fullName>
    </submittedName>
</protein>
<dbReference type="AlphaFoldDB" id="A0A699WAN0"/>
<feature type="non-terminal residue" evidence="2">
    <location>
        <position position="43"/>
    </location>
</feature>
<name>A0A699WAN0_TANCI</name>
<organism evidence="2">
    <name type="scientific">Tanacetum cinerariifolium</name>
    <name type="common">Dalmatian daisy</name>
    <name type="synonym">Chrysanthemum cinerariifolium</name>
    <dbReference type="NCBI Taxonomy" id="118510"/>
    <lineage>
        <taxon>Eukaryota</taxon>
        <taxon>Viridiplantae</taxon>
        <taxon>Streptophyta</taxon>
        <taxon>Embryophyta</taxon>
        <taxon>Tracheophyta</taxon>
        <taxon>Spermatophyta</taxon>
        <taxon>Magnoliopsida</taxon>
        <taxon>eudicotyledons</taxon>
        <taxon>Gunneridae</taxon>
        <taxon>Pentapetalae</taxon>
        <taxon>asterids</taxon>
        <taxon>campanulids</taxon>
        <taxon>Asterales</taxon>
        <taxon>Asteraceae</taxon>
        <taxon>Asteroideae</taxon>
        <taxon>Anthemideae</taxon>
        <taxon>Anthemidinae</taxon>
        <taxon>Tanacetum</taxon>
    </lineage>
</organism>
<feature type="region of interest" description="Disordered" evidence="1">
    <location>
        <begin position="1"/>
        <end position="43"/>
    </location>
</feature>